<dbReference type="OrthoDB" id="2624539at2"/>
<dbReference type="Proteomes" id="UP000078454">
    <property type="component" value="Unassembled WGS sequence"/>
</dbReference>
<comment type="caution">
    <text evidence="1">The sequence shown here is derived from an EMBL/GenBank/DDBJ whole genome shotgun (WGS) entry which is preliminary data.</text>
</comment>
<name>A0A198A028_9BACL</name>
<dbReference type="AlphaFoldDB" id="A0A198A028"/>
<accession>A0A198A028</accession>
<evidence type="ECO:0000313" key="1">
    <source>
        <dbReference type="EMBL" id="OAS14376.1"/>
    </source>
</evidence>
<protein>
    <recommendedName>
        <fullName evidence="3">Butirosin biosynthesis protein H N-terminal domain-containing protein</fullName>
    </recommendedName>
</protein>
<organism evidence="1 2">
    <name type="scientific">Paenibacillus oryzisoli</name>
    <dbReference type="NCBI Taxonomy" id="1850517"/>
    <lineage>
        <taxon>Bacteria</taxon>
        <taxon>Bacillati</taxon>
        <taxon>Bacillota</taxon>
        <taxon>Bacilli</taxon>
        <taxon>Bacillales</taxon>
        <taxon>Paenibacillaceae</taxon>
        <taxon>Paenibacillus</taxon>
    </lineage>
</organism>
<proteinExistence type="predicted"/>
<sequence>MKKILPMKYPEITSYSIQSNVLSIIANYEETLPWYHSHFVQLCCDKQSLMIGFTDWAHNDTIFVPRQHVDNSLIKIKWESNICEFLINSINLDFYNYFYIDEYYIPDSNAYQSYKFVHNVFVYGYDIEEEIFFIAGSLKDGKYMFTRCTFTELENAYQSVSPIEDLLGGVSMYKYKKISVDFDLNFVVNSIIEYLYSKNSFQYDKRLHIYKDQFIYGISVYQHLDDYLSRLLHGEDKKIDKRPFHALWDHKKCMLSRIKYMGTNNLLKNADRLFVKYQIIERETLYHRNSILKYSLTKNKDVVEKIRHGINRLVENEMTLLNCFLESITPL</sequence>
<gene>
    <name evidence="1" type="ORF">A8708_13360</name>
</gene>
<evidence type="ECO:0008006" key="3">
    <source>
        <dbReference type="Google" id="ProtNLM"/>
    </source>
</evidence>
<dbReference type="STRING" id="1850517.A8708_13360"/>
<dbReference type="EMBL" id="LYPB01000090">
    <property type="protein sequence ID" value="OAS14376.1"/>
    <property type="molecule type" value="Genomic_DNA"/>
</dbReference>
<reference evidence="1 2" key="1">
    <citation type="submission" date="2016-05" db="EMBL/GenBank/DDBJ databases">
        <title>Paenibacillus sp. 1ZS3-15 nov., isolated from the rhizosphere soil.</title>
        <authorList>
            <person name="Zhang X.X."/>
            <person name="Zhang J."/>
        </authorList>
    </citation>
    <scope>NUCLEOTIDE SEQUENCE [LARGE SCALE GENOMIC DNA]</scope>
    <source>
        <strain evidence="1 2">1ZS3-15</strain>
    </source>
</reference>
<keyword evidence="2" id="KW-1185">Reference proteome</keyword>
<evidence type="ECO:0000313" key="2">
    <source>
        <dbReference type="Proteomes" id="UP000078454"/>
    </source>
</evidence>